<feature type="compositionally biased region" description="Polar residues" evidence="1">
    <location>
        <begin position="342"/>
        <end position="356"/>
    </location>
</feature>
<feature type="compositionally biased region" description="Polar residues" evidence="1">
    <location>
        <begin position="89"/>
        <end position="99"/>
    </location>
</feature>
<feature type="compositionally biased region" description="Polar residues" evidence="1">
    <location>
        <begin position="110"/>
        <end position="132"/>
    </location>
</feature>
<feature type="region of interest" description="Disordered" evidence="1">
    <location>
        <begin position="765"/>
        <end position="1047"/>
    </location>
</feature>
<feature type="compositionally biased region" description="Basic and acidic residues" evidence="1">
    <location>
        <begin position="593"/>
        <end position="604"/>
    </location>
</feature>
<feature type="compositionally biased region" description="Basic and acidic residues" evidence="1">
    <location>
        <begin position="233"/>
        <end position="246"/>
    </location>
</feature>
<dbReference type="PANTHER" id="PTHR18063:SF6">
    <property type="entry name" value="UBIQUITIN CARBOXYL-TERMINAL HYDROLASE"/>
    <property type="match status" value="1"/>
</dbReference>
<dbReference type="Pfam" id="PF04424">
    <property type="entry name" value="MINDY_DUB"/>
    <property type="match status" value="1"/>
</dbReference>
<dbReference type="InterPro" id="IPR007518">
    <property type="entry name" value="MINDY"/>
</dbReference>
<feature type="compositionally biased region" description="Basic and acidic residues" evidence="1">
    <location>
        <begin position="315"/>
        <end position="333"/>
    </location>
</feature>
<evidence type="ECO:0000313" key="3">
    <source>
        <dbReference type="EMBL" id="RMY54883.1"/>
    </source>
</evidence>
<feature type="compositionally biased region" description="Basic and acidic residues" evidence="1">
    <location>
        <begin position="190"/>
        <end position="199"/>
    </location>
</feature>
<dbReference type="Proteomes" id="UP000269276">
    <property type="component" value="Unassembled WGS sequence"/>
</dbReference>
<feature type="compositionally biased region" description="Low complexity" evidence="1">
    <location>
        <begin position="888"/>
        <end position="903"/>
    </location>
</feature>
<dbReference type="InterPro" id="IPR033979">
    <property type="entry name" value="MINDY_domain"/>
</dbReference>
<proteinExistence type="predicted"/>
<feature type="compositionally biased region" description="Polar residues" evidence="1">
    <location>
        <begin position="249"/>
        <end position="271"/>
    </location>
</feature>
<feature type="compositionally biased region" description="Polar residues" evidence="1">
    <location>
        <begin position="819"/>
        <end position="833"/>
    </location>
</feature>
<protein>
    <recommendedName>
        <fullName evidence="2">MINDY deubiquitinase domain-containing protein</fullName>
    </recommendedName>
</protein>
<feature type="region of interest" description="Disordered" evidence="1">
    <location>
        <begin position="39"/>
        <end position="462"/>
    </location>
</feature>
<feature type="compositionally biased region" description="Low complexity" evidence="1">
    <location>
        <begin position="60"/>
        <end position="72"/>
    </location>
</feature>
<feature type="compositionally biased region" description="Low complexity" evidence="1">
    <location>
        <begin position="200"/>
        <end position="210"/>
    </location>
</feature>
<feature type="compositionally biased region" description="Low complexity" evidence="1">
    <location>
        <begin position="1005"/>
        <end position="1025"/>
    </location>
</feature>
<feature type="compositionally biased region" description="Low complexity" evidence="1">
    <location>
        <begin position="287"/>
        <end position="296"/>
    </location>
</feature>
<feature type="compositionally biased region" description="Acidic residues" evidence="1">
    <location>
        <begin position="167"/>
        <end position="177"/>
    </location>
</feature>
<dbReference type="EMBL" id="QWIP01000771">
    <property type="protein sequence ID" value="RMY54883.1"/>
    <property type="molecule type" value="Genomic_DNA"/>
</dbReference>
<comment type="caution">
    <text evidence="3">The sequence shown here is derived from an EMBL/GenBank/DDBJ whole genome shotgun (WGS) entry which is preliminary data.</text>
</comment>
<dbReference type="GO" id="GO:0004843">
    <property type="term" value="F:cysteine-type deubiquitinase activity"/>
    <property type="evidence" value="ECO:0007669"/>
    <property type="project" value="InterPro"/>
</dbReference>
<dbReference type="GO" id="GO:0071108">
    <property type="term" value="P:protein K48-linked deubiquitination"/>
    <property type="evidence" value="ECO:0007669"/>
    <property type="project" value="TreeGrafter"/>
</dbReference>
<dbReference type="GO" id="GO:0071944">
    <property type="term" value="C:cell periphery"/>
    <property type="evidence" value="ECO:0007669"/>
    <property type="project" value="TreeGrafter"/>
</dbReference>
<dbReference type="PANTHER" id="PTHR18063">
    <property type="entry name" value="NF-E2 INDUCIBLE PROTEIN"/>
    <property type="match status" value="1"/>
</dbReference>
<name>A0A3M7CS92_HORWE</name>
<feature type="region of interest" description="Disordered" evidence="1">
    <location>
        <begin position="578"/>
        <end position="604"/>
    </location>
</feature>
<evidence type="ECO:0000259" key="2">
    <source>
        <dbReference type="Pfam" id="PF04424"/>
    </source>
</evidence>
<dbReference type="GO" id="GO:0016807">
    <property type="term" value="F:cysteine-type carboxypeptidase activity"/>
    <property type="evidence" value="ECO:0007669"/>
    <property type="project" value="TreeGrafter"/>
</dbReference>
<dbReference type="AlphaFoldDB" id="A0A3M7CS92"/>
<evidence type="ECO:0000256" key="1">
    <source>
        <dbReference type="SAM" id="MobiDB-lite"/>
    </source>
</evidence>
<evidence type="ECO:0000313" key="4">
    <source>
        <dbReference type="Proteomes" id="UP000269276"/>
    </source>
</evidence>
<sequence length="1047" mass="114321">MWRYRPDDGWLIQEGFARLWRTLASPDCHGLRLELPIPHSPTQVERAPRPEIQSASEYHSPLLSPRLASPPAEMVTRKPSAGGPPPLDTSAQSHPGHQSNNNPNPPYPTSPVQTQTALDRSKTIHSASSVYSPNLHDSPAFDLIGMDEARQRPRRDSDVSSHGTWADSEDEEEDRDEADIPKPLQIRASQDLRDQRHQNEQQQSEQHPAQGPESQQVSREELPAILRPGASDTSRRVSQESRRPEDEQVSNPWATQSSSQATNHAPPSNNPYRPYRQPNGYAENDMQSAWQPQQPQTAPPAPPVELPTAQTPADELSKLSFNDHGREAEKRPDQTPAILPESQPQGQMENLSSNNPWRRPSQDETQQQPPQDASSQFAEQLFEAPSHPPQQQQEYAPPPGPAPKSGPSEPSTSLLDQDEPMGQIPSANEQHRPENITTAPPPAGISTDAGPETPGTQARRQRSEHYAIKHINWFSHASGSMQRSPILTQNANGPCPLLALVNALVLSTPPGLETALLETLRSREQVSLGLLLDAVFDELMSGRRGDTAHELPDVGELYGFLLTLHTGMNVNPRFITPASAPRGSLDLSPPDKTGLHPSERAQTKAGAFEETKEMRLYSTFSIPLIHGWTPPKDTPAYQAMERSAPTFEEAQNIQFLESELNDKQRAEGLNAGEQHTLRDIETIKSFLNSWPTQLTDYGLETISSTLQPGQIAILFRNDHFSTLYKEPGRGALMTLVTDSGYGSHDEIVWESLVDVNGAASEYFSGDFRSVSHGSTGGPSAMDGSMASAHVPRSSAGGTDSGPPLQAPRPVSGHEDVPPRNTNDGEGATAQRTLSEQEDHDMALALQLQEEEEDQQRQAEQRRRREQELSERYLSSSSPDGPRPPIPPRRSNNATSRRSSGPTPSGRPPVRRRSDENDDGAPPPPTYEQSASDRPYRPAGATASSGLQQGNPLNAYDALRAQQQQHQGGTPSIANGRRQSQQGGVGGRMRRRSGQMMPGGMPPPSSGGSSVPPGAYAPQQQQQQQAAGGGRTQGAAGVRDAEERCVVM</sequence>
<feature type="domain" description="MINDY deubiquitinase" evidence="2">
    <location>
        <begin position="465"/>
        <end position="767"/>
    </location>
</feature>
<feature type="compositionally biased region" description="Polar residues" evidence="1">
    <location>
        <begin position="941"/>
        <end position="951"/>
    </location>
</feature>
<dbReference type="VEuPathDB" id="FungiDB:BTJ68_04593"/>
<organism evidence="3 4">
    <name type="scientific">Hortaea werneckii</name>
    <name type="common">Black yeast</name>
    <name type="synonym">Cladosporium werneckii</name>
    <dbReference type="NCBI Taxonomy" id="91943"/>
    <lineage>
        <taxon>Eukaryota</taxon>
        <taxon>Fungi</taxon>
        <taxon>Dikarya</taxon>
        <taxon>Ascomycota</taxon>
        <taxon>Pezizomycotina</taxon>
        <taxon>Dothideomycetes</taxon>
        <taxon>Dothideomycetidae</taxon>
        <taxon>Mycosphaerellales</taxon>
        <taxon>Teratosphaeriaceae</taxon>
        <taxon>Hortaea</taxon>
    </lineage>
</organism>
<dbReference type="GO" id="GO:0005829">
    <property type="term" value="C:cytosol"/>
    <property type="evidence" value="ECO:0007669"/>
    <property type="project" value="TreeGrafter"/>
</dbReference>
<accession>A0A3M7CS92</accession>
<dbReference type="OrthoDB" id="10261212at2759"/>
<feature type="compositionally biased region" description="Polar residues" evidence="1">
    <location>
        <begin position="960"/>
        <end position="972"/>
    </location>
</feature>
<dbReference type="GO" id="GO:1990380">
    <property type="term" value="F:K48-linked deubiquitinase activity"/>
    <property type="evidence" value="ECO:0007669"/>
    <property type="project" value="InterPro"/>
</dbReference>
<reference evidence="3 4" key="1">
    <citation type="journal article" date="2018" name="BMC Genomics">
        <title>Genomic evidence for intraspecific hybridization in a clonal and extremely halotolerant yeast.</title>
        <authorList>
            <person name="Gostincar C."/>
            <person name="Stajich J.E."/>
            <person name="Zupancic J."/>
            <person name="Zalar P."/>
            <person name="Gunde-Cimerman N."/>
        </authorList>
    </citation>
    <scope>NUCLEOTIDE SEQUENCE [LARGE SCALE GENOMIC DNA]</scope>
    <source>
        <strain evidence="3 4">EXF-2682</strain>
    </source>
</reference>
<gene>
    <name evidence="3" type="ORF">D0863_13482</name>
</gene>
<feature type="compositionally biased region" description="Basic and acidic residues" evidence="1">
    <location>
        <begin position="147"/>
        <end position="159"/>
    </location>
</feature>
<feature type="compositionally biased region" description="Basic and acidic residues" evidence="1">
    <location>
        <begin position="854"/>
        <end position="870"/>
    </location>
</feature>
<feature type="compositionally biased region" description="Polar residues" evidence="1">
    <location>
        <begin position="363"/>
        <end position="378"/>
    </location>
</feature>
<feature type="compositionally biased region" description="Basic and acidic residues" evidence="1">
    <location>
        <begin position="1038"/>
        <end position="1047"/>
    </location>
</feature>